<dbReference type="Gene3D" id="3.90.79.10">
    <property type="entry name" value="Nucleoside Triphosphate Pyrophosphohydrolase"/>
    <property type="match status" value="1"/>
</dbReference>
<dbReference type="Proteomes" id="UP001501697">
    <property type="component" value="Unassembled WGS sequence"/>
</dbReference>
<evidence type="ECO:0000313" key="13">
    <source>
        <dbReference type="EMBL" id="GAA3632466.1"/>
    </source>
</evidence>
<dbReference type="PROSITE" id="PS51462">
    <property type="entry name" value="NUDIX"/>
    <property type="match status" value="1"/>
</dbReference>
<keyword evidence="5" id="KW-0479">Metal-binding</keyword>
<evidence type="ECO:0000256" key="5">
    <source>
        <dbReference type="ARBA" id="ARBA00022723"/>
    </source>
</evidence>
<protein>
    <recommendedName>
        <fullName evidence="11">8-oxo-dGTP diphosphatase</fullName>
        <ecNumber evidence="11">3.6.1.55</ecNumber>
    </recommendedName>
</protein>
<dbReference type="InterPro" id="IPR015797">
    <property type="entry name" value="NUDIX_hydrolase-like_dom_sf"/>
</dbReference>
<dbReference type="PANTHER" id="PTHR47707:SF1">
    <property type="entry name" value="NUDIX HYDROLASE FAMILY PROTEIN"/>
    <property type="match status" value="1"/>
</dbReference>
<feature type="domain" description="Nudix hydrolase" evidence="12">
    <location>
        <begin position="1"/>
        <end position="123"/>
    </location>
</feature>
<evidence type="ECO:0000256" key="1">
    <source>
        <dbReference type="ARBA" id="ARBA00001946"/>
    </source>
</evidence>
<dbReference type="PANTHER" id="PTHR47707">
    <property type="entry name" value="8-OXO-DGTP DIPHOSPHATASE"/>
    <property type="match status" value="1"/>
</dbReference>
<dbReference type="Pfam" id="PF00293">
    <property type="entry name" value="NUDIX"/>
    <property type="match status" value="1"/>
</dbReference>
<comment type="cofactor">
    <cofactor evidence="1">
        <name>Mg(2+)</name>
        <dbReference type="ChEBI" id="CHEBI:18420"/>
    </cofactor>
</comment>
<reference evidence="14" key="1">
    <citation type="journal article" date="2019" name="Int. J. Syst. Evol. Microbiol.">
        <title>The Global Catalogue of Microorganisms (GCM) 10K type strain sequencing project: providing services to taxonomists for standard genome sequencing and annotation.</title>
        <authorList>
            <consortium name="The Broad Institute Genomics Platform"/>
            <consortium name="The Broad Institute Genome Sequencing Center for Infectious Disease"/>
            <person name="Wu L."/>
            <person name="Ma J."/>
        </authorList>
    </citation>
    <scope>NUCLEOTIDE SEQUENCE [LARGE SCALE GENOMIC DNA]</scope>
    <source>
        <strain evidence="14">JCM 16544</strain>
    </source>
</reference>
<evidence type="ECO:0000256" key="10">
    <source>
        <dbReference type="ARBA" id="ARBA00035861"/>
    </source>
</evidence>
<accession>A0ABP7AH41</accession>
<keyword evidence="6" id="KW-0227">DNA damage</keyword>
<dbReference type="InterPro" id="IPR020084">
    <property type="entry name" value="NUDIX_hydrolase_CS"/>
</dbReference>
<keyword evidence="3" id="KW-0515">Mutator protein</keyword>
<gene>
    <name evidence="13" type="ORF">GCM10022200_14230</name>
</gene>
<comment type="similarity">
    <text evidence="2">Belongs to the Nudix hydrolase family.</text>
</comment>
<evidence type="ECO:0000256" key="11">
    <source>
        <dbReference type="ARBA" id="ARBA00038905"/>
    </source>
</evidence>
<evidence type="ECO:0000256" key="4">
    <source>
        <dbReference type="ARBA" id="ARBA00022705"/>
    </source>
</evidence>
<evidence type="ECO:0000256" key="8">
    <source>
        <dbReference type="ARBA" id="ARBA00022842"/>
    </source>
</evidence>
<evidence type="ECO:0000256" key="6">
    <source>
        <dbReference type="ARBA" id="ARBA00022763"/>
    </source>
</evidence>
<keyword evidence="9" id="KW-0234">DNA repair</keyword>
<evidence type="ECO:0000313" key="14">
    <source>
        <dbReference type="Proteomes" id="UP001501697"/>
    </source>
</evidence>
<name>A0ABP7AH41_9MICO</name>
<keyword evidence="4" id="KW-0235">DNA replication</keyword>
<proteinExistence type="inferred from homology"/>
<evidence type="ECO:0000256" key="7">
    <source>
        <dbReference type="ARBA" id="ARBA00022801"/>
    </source>
</evidence>
<dbReference type="EC" id="3.6.1.55" evidence="11"/>
<dbReference type="SUPFAM" id="SSF55811">
    <property type="entry name" value="Nudix"/>
    <property type="match status" value="1"/>
</dbReference>
<evidence type="ECO:0000256" key="3">
    <source>
        <dbReference type="ARBA" id="ARBA00022457"/>
    </source>
</evidence>
<dbReference type="InterPro" id="IPR047127">
    <property type="entry name" value="MutT-like"/>
</dbReference>
<dbReference type="CDD" id="cd03425">
    <property type="entry name" value="NUDIX_MutT_NudA_like"/>
    <property type="match status" value="1"/>
</dbReference>
<keyword evidence="8" id="KW-0460">Magnesium</keyword>
<evidence type="ECO:0000256" key="2">
    <source>
        <dbReference type="ARBA" id="ARBA00005582"/>
    </source>
</evidence>
<keyword evidence="7" id="KW-0378">Hydrolase</keyword>
<sequence length="147" mass="16245">MVGAVIVRDGMVLAARRLRPVELAGKWEFPGGKVEDGEDLTATLVREIDEELNSRISVIEEIADEGSPWRISDKHALRLFLATVGPEAPLLSVDHDEVRWLPPDRLSEVDWLTSDRLALSAVRRAVERFQPPTSGMECGSVDSDSKA</sequence>
<dbReference type="EMBL" id="BAAAYU010000005">
    <property type="protein sequence ID" value="GAA3632466.1"/>
    <property type="molecule type" value="Genomic_DNA"/>
</dbReference>
<dbReference type="InterPro" id="IPR000086">
    <property type="entry name" value="NUDIX_hydrolase_dom"/>
</dbReference>
<comment type="catalytic activity">
    <reaction evidence="10">
        <text>8-oxo-dGTP + H2O = 8-oxo-dGMP + diphosphate + H(+)</text>
        <dbReference type="Rhea" id="RHEA:31575"/>
        <dbReference type="ChEBI" id="CHEBI:15377"/>
        <dbReference type="ChEBI" id="CHEBI:15378"/>
        <dbReference type="ChEBI" id="CHEBI:33019"/>
        <dbReference type="ChEBI" id="CHEBI:63224"/>
        <dbReference type="ChEBI" id="CHEBI:77896"/>
        <dbReference type="EC" id="3.6.1.55"/>
    </reaction>
</comment>
<dbReference type="PROSITE" id="PS00893">
    <property type="entry name" value="NUDIX_BOX"/>
    <property type="match status" value="1"/>
</dbReference>
<organism evidence="13 14">
    <name type="scientific">Microbacterium awajiense</name>
    <dbReference type="NCBI Taxonomy" id="415214"/>
    <lineage>
        <taxon>Bacteria</taxon>
        <taxon>Bacillati</taxon>
        <taxon>Actinomycetota</taxon>
        <taxon>Actinomycetes</taxon>
        <taxon>Micrococcales</taxon>
        <taxon>Microbacteriaceae</taxon>
        <taxon>Microbacterium</taxon>
    </lineage>
</organism>
<evidence type="ECO:0000259" key="12">
    <source>
        <dbReference type="PROSITE" id="PS51462"/>
    </source>
</evidence>
<evidence type="ECO:0000256" key="9">
    <source>
        <dbReference type="ARBA" id="ARBA00023204"/>
    </source>
</evidence>
<comment type="caution">
    <text evidence="13">The sequence shown here is derived from an EMBL/GenBank/DDBJ whole genome shotgun (WGS) entry which is preliminary data.</text>
</comment>
<keyword evidence="14" id="KW-1185">Reference proteome</keyword>